<keyword evidence="5 6" id="KW-0472">Membrane</keyword>
<protein>
    <submittedName>
        <fullName evidence="7">Magnetosome protein MamQ</fullName>
    </submittedName>
</protein>
<evidence type="ECO:0000256" key="2">
    <source>
        <dbReference type="ARBA" id="ARBA00008854"/>
    </source>
</evidence>
<organism evidence="7">
    <name type="scientific">Candidatus Magnetananas rongchengensis</name>
    <dbReference type="NCBI Taxonomy" id="1463558"/>
    <lineage>
        <taxon>Bacteria</taxon>
        <taxon>Pseudomonadati</taxon>
        <taxon>Thermodesulfobacteriota</taxon>
        <taxon>Desulfobacteria</taxon>
        <taxon>Desulfobacterales</taxon>
        <taxon>Desulfobacteraceae</taxon>
        <taxon>Candidatus Magnetananas</taxon>
    </lineage>
</organism>
<dbReference type="GO" id="GO:0016020">
    <property type="term" value="C:membrane"/>
    <property type="evidence" value="ECO:0007669"/>
    <property type="project" value="UniProtKB-SubCell"/>
</dbReference>
<proteinExistence type="inferred from homology"/>
<dbReference type="AlphaFoldDB" id="A0A3Q8AZK2"/>
<gene>
    <name evidence="7" type="primary">mamQ</name>
</gene>
<dbReference type="InterPro" id="IPR007156">
    <property type="entry name" value="MamQ_LemA"/>
</dbReference>
<keyword evidence="3 6" id="KW-0812">Transmembrane</keyword>
<comment type="subcellular location">
    <subcellularLocation>
        <location evidence="1">Membrane</location>
        <topology evidence="1">Single-pass membrane protein</topology>
    </subcellularLocation>
</comment>
<evidence type="ECO:0000313" key="7">
    <source>
        <dbReference type="EMBL" id="ASQ41198.1"/>
    </source>
</evidence>
<dbReference type="PANTHER" id="PTHR34478:SF1">
    <property type="entry name" value="PROTEIN LEMA"/>
    <property type="match status" value="1"/>
</dbReference>
<dbReference type="Gene3D" id="1.20.1440.20">
    <property type="entry name" value="LemA-like domain"/>
    <property type="match status" value="1"/>
</dbReference>
<evidence type="ECO:0000256" key="3">
    <source>
        <dbReference type="ARBA" id="ARBA00022692"/>
    </source>
</evidence>
<keyword evidence="4 6" id="KW-1133">Transmembrane helix</keyword>
<evidence type="ECO:0000256" key="1">
    <source>
        <dbReference type="ARBA" id="ARBA00004167"/>
    </source>
</evidence>
<dbReference type="EMBL" id="KY084568">
    <property type="protein sequence ID" value="ASQ41198.1"/>
    <property type="molecule type" value="Genomic_DNA"/>
</dbReference>
<reference evidence="7" key="1">
    <citation type="submission" date="2016-11" db="EMBL/GenBank/DDBJ databases">
        <title>Region harboring genes involved in magnetosome formation of Candidatus Magnetananas rongchenensis.</title>
        <authorList>
            <person name="Wang M."/>
            <person name="Chen Y.-R."/>
            <person name="Zhang W."/>
            <person name="Pan H."/>
            <person name="Xiao T."/>
            <person name="Wu L.-F."/>
        </authorList>
    </citation>
    <scope>NUCLEOTIDE SEQUENCE</scope>
</reference>
<evidence type="ECO:0000256" key="5">
    <source>
        <dbReference type="ARBA" id="ARBA00023136"/>
    </source>
</evidence>
<evidence type="ECO:0000256" key="6">
    <source>
        <dbReference type="SAM" id="Phobius"/>
    </source>
</evidence>
<accession>A0A3Q8AZK2</accession>
<name>A0A3Q8AZK2_9BACT</name>
<dbReference type="Pfam" id="PF04011">
    <property type="entry name" value="LemA"/>
    <property type="match status" value="1"/>
</dbReference>
<dbReference type="SUPFAM" id="SSF140478">
    <property type="entry name" value="LemA-like"/>
    <property type="match status" value="1"/>
</dbReference>
<feature type="transmembrane region" description="Helical" evidence="6">
    <location>
        <begin position="46"/>
        <end position="64"/>
    </location>
</feature>
<dbReference type="PANTHER" id="PTHR34478">
    <property type="entry name" value="PROTEIN LEMA"/>
    <property type="match status" value="1"/>
</dbReference>
<comment type="similarity">
    <text evidence="2">Belongs to the LemA family.</text>
</comment>
<dbReference type="InterPro" id="IPR023353">
    <property type="entry name" value="LemA-like_dom_sf"/>
</dbReference>
<sequence length="257" mass="28583">METSNISKIIQTAYGRRYDLGAYELTRGTRYYLMALVNTIRSRKTILITFALLAVFFGASIYYYNMLVQNEQNADATLGKVHALMQRRNDISVNLAKAVFDYSIHERNVFTAIVSLRTLLSNTGNENPQLKALLNKMGVKTPPEAVPPPNTTLTGNSEMSKLMGAIGGTSSIGGLLAVAEQYPDLKLSSNFQNLMTALIEVEKDLADERMKYCDAANAYTTARAKFPSNVYASVFGFKDRGYYEATDDAKVFRPIVY</sequence>
<evidence type="ECO:0000256" key="4">
    <source>
        <dbReference type="ARBA" id="ARBA00022989"/>
    </source>
</evidence>